<accession>A0ABN3TXH1</accession>
<keyword evidence="2" id="KW-1185">Reference proteome</keyword>
<sequence>MKILCIVGWCRNGSTIIGNVLNEVPSFFHVGEIHFLWKNAAGRGANTFCGCGLHLTECGLWSKVLAEGRPPGLSVEEHAAEVVARQRAHVRTRHTWRVLRHGLDDPGVRAHTGLMARTFRSVSELTGADVLVDTTKIPGEAALLPLMDGVEPYFVHLVRDPRAVAGSWSVDKEYCIAMPAHTSTAYWSGFNTASRALLRRYPERSMLLRYETFRADPERTISRLLRFVGADPADNPVHGREVRLHPNHTVTGNPDRFRSGTTLLREHDDQWKERLTVRARLATAALSWPQFQRYGYSHRGTWERRTSGSGT</sequence>
<evidence type="ECO:0000313" key="2">
    <source>
        <dbReference type="Proteomes" id="UP001501842"/>
    </source>
</evidence>
<dbReference type="RefSeq" id="WP_344448908.1">
    <property type="nucleotide sequence ID" value="NZ_BAAATZ010000003.1"/>
</dbReference>
<reference evidence="1 2" key="1">
    <citation type="journal article" date="2019" name="Int. J. Syst. Evol. Microbiol.">
        <title>The Global Catalogue of Microorganisms (GCM) 10K type strain sequencing project: providing services to taxonomists for standard genome sequencing and annotation.</title>
        <authorList>
            <consortium name="The Broad Institute Genomics Platform"/>
            <consortium name="The Broad Institute Genome Sequencing Center for Infectious Disease"/>
            <person name="Wu L."/>
            <person name="Ma J."/>
        </authorList>
    </citation>
    <scope>NUCLEOTIDE SEQUENCE [LARGE SCALE GENOMIC DNA]</scope>
    <source>
        <strain evidence="1 2">JCM 8201</strain>
    </source>
</reference>
<dbReference type="PANTHER" id="PTHR10704">
    <property type="entry name" value="CARBOHYDRATE SULFOTRANSFERASE"/>
    <property type="match status" value="1"/>
</dbReference>
<dbReference type="EMBL" id="BAAATZ010000003">
    <property type="protein sequence ID" value="GAA2720824.1"/>
    <property type="molecule type" value="Genomic_DNA"/>
</dbReference>
<dbReference type="SUPFAM" id="SSF52540">
    <property type="entry name" value="P-loop containing nucleoside triphosphate hydrolases"/>
    <property type="match status" value="1"/>
</dbReference>
<dbReference type="InterPro" id="IPR027417">
    <property type="entry name" value="P-loop_NTPase"/>
</dbReference>
<protein>
    <submittedName>
        <fullName evidence="1">Sulfotransferase</fullName>
    </submittedName>
</protein>
<dbReference type="Pfam" id="PF13469">
    <property type="entry name" value="Sulfotransfer_3"/>
    <property type="match status" value="1"/>
</dbReference>
<organism evidence="1 2">
    <name type="scientific">Actinocorallia aurantiaca</name>
    <dbReference type="NCBI Taxonomy" id="46204"/>
    <lineage>
        <taxon>Bacteria</taxon>
        <taxon>Bacillati</taxon>
        <taxon>Actinomycetota</taxon>
        <taxon>Actinomycetes</taxon>
        <taxon>Streptosporangiales</taxon>
        <taxon>Thermomonosporaceae</taxon>
        <taxon>Actinocorallia</taxon>
    </lineage>
</organism>
<name>A0ABN3TXH1_9ACTN</name>
<comment type="caution">
    <text evidence="1">The sequence shown here is derived from an EMBL/GenBank/DDBJ whole genome shotgun (WGS) entry which is preliminary data.</text>
</comment>
<evidence type="ECO:0000313" key="1">
    <source>
        <dbReference type="EMBL" id="GAA2720824.1"/>
    </source>
</evidence>
<gene>
    <name evidence="1" type="ORF">GCM10010439_09600</name>
</gene>
<dbReference type="PANTHER" id="PTHR10704:SF44">
    <property type="entry name" value="LD35051P-RELATED"/>
    <property type="match status" value="1"/>
</dbReference>
<dbReference type="Proteomes" id="UP001501842">
    <property type="component" value="Unassembled WGS sequence"/>
</dbReference>
<proteinExistence type="predicted"/>
<dbReference type="Gene3D" id="3.40.50.300">
    <property type="entry name" value="P-loop containing nucleotide triphosphate hydrolases"/>
    <property type="match status" value="1"/>
</dbReference>
<dbReference type="InterPro" id="IPR051135">
    <property type="entry name" value="Gal/GlcNAc/GalNAc_ST"/>
</dbReference>